<organism evidence="1 2">
    <name type="scientific">Gigaspora rosea</name>
    <dbReference type="NCBI Taxonomy" id="44941"/>
    <lineage>
        <taxon>Eukaryota</taxon>
        <taxon>Fungi</taxon>
        <taxon>Fungi incertae sedis</taxon>
        <taxon>Mucoromycota</taxon>
        <taxon>Glomeromycotina</taxon>
        <taxon>Glomeromycetes</taxon>
        <taxon>Diversisporales</taxon>
        <taxon>Gigasporaceae</taxon>
        <taxon>Gigaspora</taxon>
    </lineage>
</organism>
<proteinExistence type="predicted"/>
<gene>
    <name evidence="1" type="ORF">C2G38_2094561</name>
</gene>
<name>A0A397UZU9_9GLOM</name>
<sequence length="58" mass="6760">MDVNPFRKLTTSDLQDKLNISHMTVLSNYAKIVKNELIIKKHSNLRPNYSNFVNNNVK</sequence>
<keyword evidence="2" id="KW-1185">Reference proteome</keyword>
<accession>A0A397UZU9</accession>
<reference evidence="1 2" key="1">
    <citation type="submission" date="2018-06" db="EMBL/GenBank/DDBJ databases">
        <title>Comparative genomics reveals the genomic features of Rhizophagus irregularis, R. cerebriforme, R. diaphanum and Gigaspora rosea, and their symbiotic lifestyle signature.</title>
        <authorList>
            <person name="Morin E."/>
            <person name="San Clemente H."/>
            <person name="Chen E.C.H."/>
            <person name="De La Providencia I."/>
            <person name="Hainaut M."/>
            <person name="Kuo A."/>
            <person name="Kohler A."/>
            <person name="Murat C."/>
            <person name="Tang N."/>
            <person name="Roy S."/>
            <person name="Loubradou J."/>
            <person name="Henrissat B."/>
            <person name="Grigoriev I.V."/>
            <person name="Corradi N."/>
            <person name="Roux C."/>
            <person name="Martin F.M."/>
        </authorList>
    </citation>
    <scope>NUCLEOTIDE SEQUENCE [LARGE SCALE GENOMIC DNA]</scope>
    <source>
        <strain evidence="1 2">DAOM 194757</strain>
    </source>
</reference>
<dbReference type="Proteomes" id="UP000266673">
    <property type="component" value="Unassembled WGS sequence"/>
</dbReference>
<evidence type="ECO:0000313" key="1">
    <source>
        <dbReference type="EMBL" id="RIB14908.1"/>
    </source>
</evidence>
<evidence type="ECO:0000313" key="2">
    <source>
        <dbReference type="Proteomes" id="UP000266673"/>
    </source>
</evidence>
<comment type="caution">
    <text evidence="1">The sequence shown here is derived from an EMBL/GenBank/DDBJ whole genome shotgun (WGS) entry which is preliminary data.</text>
</comment>
<dbReference type="AlphaFoldDB" id="A0A397UZU9"/>
<dbReference type="EMBL" id="QKWP01000786">
    <property type="protein sequence ID" value="RIB14908.1"/>
    <property type="molecule type" value="Genomic_DNA"/>
</dbReference>
<protein>
    <submittedName>
        <fullName evidence="1">Uncharacterized protein</fullName>
    </submittedName>
</protein>